<proteinExistence type="predicted"/>
<dbReference type="InterPro" id="IPR009711">
    <property type="entry name" value="UPF0473"/>
</dbReference>
<dbReference type="Proteomes" id="UP000886787">
    <property type="component" value="Unassembled WGS sequence"/>
</dbReference>
<name>A0A9D1CUX9_9FIRM</name>
<sequence>MDNEYAADLITLLDEEDNEHTFEILDVIENDDGVFYALYPVFETPEEQVESDGEYYIFEAVEEDGEEVLTEVEDEDLLSKLAEIFESHFEEIYDENDPEEESL</sequence>
<evidence type="ECO:0000313" key="2">
    <source>
        <dbReference type="Proteomes" id="UP000886787"/>
    </source>
</evidence>
<dbReference type="EMBL" id="DVFW01000031">
    <property type="protein sequence ID" value="HIQ80993.1"/>
    <property type="molecule type" value="Genomic_DNA"/>
</dbReference>
<dbReference type="AlphaFoldDB" id="A0A9D1CUX9"/>
<gene>
    <name evidence="1" type="ORF">IAD32_06885</name>
</gene>
<comment type="caution">
    <text evidence="1">The sequence shown here is derived from an EMBL/GenBank/DDBJ whole genome shotgun (WGS) entry which is preliminary data.</text>
</comment>
<reference evidence="1" key="2">
    <citation type="journal article" date="2021" name="PeerJ">
        <title>Extensive microbial diversity within the chicken gut microbiome revealed by metagenomics and culture.</title>
        <authorList>
            <person name="Gilroy R."/>
            <person name="Ravi A."/>
            <person name="Getino M."/>
            <person name="Pursley I."/>
            <person name="Horton D.L."/>
            <person name="Alikhan N.F."/>
            <person name="Baker D."/>
            <person name="Gharbi K."/>
            <person name="Hall N."/>
            <person name="Watson M."/>
            <person name="Adriaenssens E.M."/>
            <person name="Foster-Nyarko E."/>
            <person name="Jarju S."/>
            <person name="Secka A."/>
            <person name="Antonio M."/>
            <person name="Oren A."/>
            <person name="Chaudhuri R.R."/>
            <person name="La Ragione R."/>
            <person name="Hildebrand F."/>
            <person name="Pallen M.J."/>
        </authorList>
    </citation>
    <scope>NUCLEOTIDE SEQUENCE</scope>
    <source>
        <strain evidence="1">ChiSjej1B19-3389</strain>
    </source>
</reference>
<evidence type="ECO:0000313" key="1">
    <source>
        <dbReference type="EMBL" id="HIQ80993.1"/>
    </source>
</evidence>
<organism evidence="1 2">
    <name type="scientific">Candidatus Scatavimonas merdigallinarum</name>
    <dbReference type="NCBI Taxonomy" id="2840914"/>
    <lineage>
        <taxon>Bacteria</taxon>
        <taxon>Bacillati</taxon>
        <taxon>Bacillota</taxon>
        <taxon>Clostridia</taxon>
        <taxon>Eubacteriales</taxon>
        <taxon>Oscillospiraceae</taxon>
        <taxon>Oscillospiraceae incertae sedis</taxon>
        <taxon>Candidatus Scatavimonas</taxon>
    </lineage>
</organism>
<accession>A0A9D1CUX9</accession>
<reference evidence="1" key="1">
    <citation type="submission" date="2020-10" db="EMBL/GenBank/DDBJ databases">
        <authorList>
            <person name="Gilroy R."/>
        </authorList>
    </citation>
    <scope>NUCLEOTIDE SEQUENCE</scope>
    <source>
        <strain evidence="1">ChiSjej1B19-3389</strain>
    </source>
</reference>
<dbReference type="Pfam" id="PF06949">
    <property type="entry name" value="DUF1292"/>
    <property type="match status" value="1"/>
</dbReference>
<protein>
    <submittedName>
        <fullName evidence="1">DUF1292 domain-containing protein</fullName>
    </submittedName>
</protein>